<keyword evidence="4 10" id="KW-1134">Transmembrane beta strand</keyword>
<feature type="short sequence motif" description="TonB C-terminal box" evidence="11">
    <location>
        <begin position="665"/>
        <end position="682"/>
    </location>
</feature>
<dbReference type="EMBL" id="CP019343">
    <property type="protein sequence ID" value="ARN76319.1"/>
    <property type="molecule type" value="Genomic_DNA"/>
</dbReference>
<dbReference type="CDD" id="cd01347">
    <property type="entry name" value="ligand_gated_channel"/>
    <property type="match status" value="1"/>
</dbReference>
<dbReference type="PANTHER" id="PTHR30069">
    <property type="entry name" value="TONB-DEPENDENT OUTER MEMBRANE RECEPTOR"/>
    <property type="match status" value="1"/>
</dbReference>
<dbReference type="Gene3D" id="2.40.170.20">
    <property type="entry name" value="TonB-dependent receptor, beta-barrel domain"/>
    <property type="match status" value="1"/>
</dbReference>
<feature type="chain" id="PRO_5011001357" evidence="14">
    <location>
        <begin position="20"/>
        <end position="682"/>
    </location>
</feature>
<organism evidence="17 18">
    <name type="scientific">Oceanicoccus sagamiensis</name>
    <dbReference type="NCBI Taxonomy" id="716816"/>
    <lineage>
        <taxon>Bacteria</taxon>
        <taxon>Pseudomonadati</taxon>
        <taxon>Pseudomonadota</taxon>
        <taxon>Gammaproteobacteria</taxon>
        <taxon>Cellvibrionales</taxon>
        <taxon>Spongiibacteraceae</taxon>
        <taxon>Oceanicoccus</taxon>
    </lineage>
</organism>
<dbReference type="PROSITE" id="PS52016">
    <property type="entry name" value="TONB_DEPENDENT_REC_3"/>
    <property type="match status" value="1"/>
</dbReference>
<gene>
    <name evidence="17" type="ORF">BST96_06315</name>
</gene>
<dbReference type="AlphaFoldDB" id="A0A1X9NLQ1"/>
<sequence>MPPLAIGGLLAASITSALAAEAPQKPLTVFKTVAVSASRVDQTAQRDSRSIDSVGREQLEEMQPTSVAQALKFEPNITVTGGPVPGNQSVNIRGLEGNKVLQIIDGSRVNTNFSHRPAYFLDPALLSSVDVVKGPVSSLWGSGAIGGAVSQQTITADELVTKEGIPGGFVKAGFNDNGDQLTTTAAVAGKDNTLSWLLAASYLDSGTMEQGNGDTLYGTEAENLTLLTKVDWAINESNRIGLNYRHADNEGVPPVVGSADDQLNNKDSLIERDATDKHIAVHYHYNPSSKLVKLDANAYLNDTSIEETNLNNGRDISDIETTGFSITNQAMIAGKLNLLTGIDGYKDSLDAARPDAGSGRPNPPDNAETTTVGAFFYGDYPLTDTVVIEAGARYDSFESSADGFKDNDESAVSPSLAASWQATQWANLTLRYDEAFRAADVYELFMDGTHFAFFPGGPSNVFVPNPELDPETSKNIELKGDFNFSNVFAKDQLKVVASVFENKVDDFIELSVTIPDDFPPTCFIPGMGTGCAGTSMSENVSEAKLEGFEVGAIYQLDALTASLSYGQTRGEDDQTGEDLSGIPADKWVASVDYGIWSIDTKVGFKAIKASDQDKTPSDDTQGPYKGYTTVDFYASWEPSQKTLAGVKVDITVANAFDQNYRSAWTSVFEAGRSVKLSAQYRF</sequence>
<keyword evidence="6 14" id="KW-0732">Signal</keyword>
<protein>
    <submittedName>
        <fullName evidence="17">Ligand-gated channel</fullName>
    </submittedName>
</protein>
<evidence type="ECO:0000259" key="16">
    <source>
        <dbReference type="Pfam" id="PF07715"/>
    </source>
</evidence>
<proteinExistence type="inferred from homology"/>
<evidence type="ECO:0000259" key="15">
    <source>
        <dbReference type="Pfam" id="PF00593"/>
    </source>
</evidence>
<dbReference type="InterPro" id="IPR010949">
    <property type="entry name" value="TonB_Hb/transfer/lactofer_rcpt"/>
</dbReference>
<keyword evidence="9 10" id="KW-0998">Cell outer membrane</keyword>
<evidence type="ECO:0000256" key="1">
    <source>
        <dbReference type="ARBA" id="ARBA00004571"/>
    </source>
</evidence>
<keyword evidence="18" id="KW-1185">Reference proteome</keyword>
<keyword evidence="5 10" id="KW-0812">Transmembrane</keyword>
<evidence type="ECO:0000256" key="12">
    <source>
        <dbReference type="RuleBase" id="RU003357"/>
    </source>
</evidence>
<dbReference type="NCBIfam" id="TIGR01786">
    <property type="entry name" value="TonB-hemlactrns"/>
    <property type="match status" value="1"/>
</dbReference>
<dbReference type="Proteomes" id="UP000193450">
    <property type="component" value="Chromosome"/>
</dbReference>
<dbReference type="GO" id="GO:0009279">
    <property type="term" value="C:cell outer membrane"/>
    <property type="evidence" value="ECO:0007669"/>
    <property type="project" value="UniProtKB-SubCell"/>
</dbReference>
<feature type="domain" description="TonB-dependent receptor plug" evidence="16">
    <location>
        <begin position="48"/>
        <end position="148"/>
    </location>
</feature>
<evidence type="ECO:0000256" key="4">
    <source>
        <dbReference type="ARBA" id="ARBA00022452"/>
    </source>
</evidence>
<dbReference type="InterPro" id="IPR011276">
    <property type="entry name" value="TonB_haem/Hb_rcpt"/>
</dbReference>
<comment type="similarity">
    <text evidence="2 10 12">Belongs to the TonB-dependent receptor family.</text>
</comment>
<dbReference type="Gene3D" id="2.170.130.10">
    <property type="entry name" value="TonB-dependent receptor, plug domain"/>
    <property type="match status" value="1"/>
</dbReference>
<dbReference type="PANTHER" id="PTHR30069:SF41">
    <property type="entry name" value="HEME_HEMOPEXIN UTILIZATION PROTEIN C"/>
    <property type="match status" value="1"/>
</dbReference>
<dbReference type="InterPro" id="IPR036942">
    <property type="entry name" value="Beta-barrel_TonB_sf"/>
</dbReference>
<evidence type="ECO:0000256" key="8">
    <source>
        <dbReference type="ARBA" id="ARBA00023136"/>
    </source>
</evidence>
<keyword evidence="7 12" id="KW-0798">TonB box</keyword>
<evidence type="ECO:0000256" key="6">
    <source>
        <dbReference type="ARBA" id="ARBA00022729"/>
    </source>
</evidence>
<evidence type="ECO:0000256" key="14">
    <source>
        <dbReference type="SAM" id="SignalP"/>
    </source>
</evidence>
<feature type="domain" description="TonB-dependent receptor-like beta-barrel" evidence="15">
    <location>
        <begin position="231"/>
        <end position="653"/>
    </location>
</feature>
<dbReference type="InterPro" id="IPR012910">
    <property type="entry name" value="Plug_dom"/>
</dbReference>
<evidence type="ECO:0000313" key="17">
    <source>
        <dbReference type="EMBL" id="ARN76319.1"/>
    </source>
</evidence>
<comment type="subcellular location">
    <subcellularLocation>
        <location evidence="1 10">Cell outer membrane</location>
        <topology evidence="1 10">Multi-pass membrane protein</topology>
    </subcellularLocation>
</comment>
<dbReference type="SUPFAM" id="SSF56935">
    <property type="entry name" value="Porins"/>
    <property type="match status" value="1"/>
</dbReference>
<dbReference type="InterPro" id="IPR037066">
    <property type="entry name" value="Plug_dom_sf"/>
</dbReference>
<evidence type="ECO:0000256" key="10">
    <source>
        <dbReference type="PROSITE-ProRule" id="PRU01360"/>
    </source>
</evidence>
<evidence type="ECO:0000256" key="9">
    <source>
        <dbReference type="ARBA" id="ARBA00023237"/>
    </source>
</evidence>
<dbReference type="Pfam" id="PF00593">
    <property type="entry name" value="TonB_dep_Rec_b-barrel"/>
    <property type="match status" value="1"/>
</dbReference>
<dbReference type="Pfam" id="PF07715">
    <property type="entry name" value="Plug"/>
    <property type="match status" value="1"/>
</dbReference>
<dbReference type="InterPro" id="IPR010917">
    <property type="entry name" value="TonB_rcpt_CS"/>
</dbReference>
<evidence type="ECO:0000256" key="2">
    <source>
        <dbReference type="ARBA" id="ARBA00009810"/>
    </source>
</evidence>
<dbReference type="GO" id="GO:0015344">
    <property type="term" value="F:siderophore uptake transmembrane transporter activity"/>
    <property type="evidence" value="ECO:0007669"/>
    <property type="project" value="TreeGrafter"/>
</dbReference>
<accession>A0A1X9NLQ1</accession>
<dbReference type="OrthoDB" id="5332150at2"/>
<dbReference type="GO" id="GO:0044718">
    <property type="term" value="P:siderophore transmembrane transport"/>
    <property type="evidence" value="ECO:0007669"/>
    <property type="project" value="TreeGrafter"/>
</dbReference>
<feature type="signal peptide" evidence="14">
    <location>
        <begin position="1"/>
        <end position="19"/>
    </location>
</feature>
<dbReference type="NCBIfam" id="TIGR01785">
    <property type="entry name" value="TonB-hemin"/>
    <property type="match status" value="1"/>
</dbReference>
<feature type="region of interest" description="Disordered" evidence="13">
    <location>
        <begin position="350"/>
        <end position="369"/>
    </location>
</feature>
<dbReference type="InterPro" id="IPR039426">
    <property type="entry name" value="TonB-dep_rcpt-like"/>
</dbReference>
<evidence type="ECO:0000256" key="11">
    <source>
        <dbReference type="PROSITE-ProRule" id="PRU10144"/>
    </source>
</evidence>
<evidence type="ECO:0000256" key="5">
    <source>
        <dbReference type="ARBA" id="ARBA00022692"/>
    </source>
</evidence>
<dbReference type="PROSITE" id="PS01156">
    <property type="entry name" value="TONB_DEPENDENT_REC_2"/>
    <property type="match status" value="1"/>
</dbReference>
<name>A0A1X9NLQ1_9GAMM</name>
<dbReference type="KEGG" id="osg:BST96_06315"/>
<evidence type="ECO:0000256" key="13">
    <source>
        <dbReference type="SAM" id="MobiDB-lite"/>
    </source>
</evidence>
<reference evidence="17 18" key="1">
    <citation type="submission" date="2016-11" db="EMBL/GenBank/DDBJ databases">
        <title>Trade-off between light-utilization and light-protection in marine flavobacteria.</title>
        <authorList>
            <person name="Kumagai Y."/>
        </authorList>
    </citation>
    <scope>NUCLEOTIDE SEQUENCE [LARGE SCALE GENOMIC DNA]</scope>
    <source>
        <strain evidence="17 18">NBRC 107125</strain>
    </source>
</reference>
<evidence type="ECO:0000256" key="7">
    <source>
        <dbReference type="ARBA" id="ARBA00023077"/>
    </source>
</evidence>
<dbReference type="STRING" id="716816.BST96_06315"/>
<keyword evidence="8 10" id="KW-0472">Membrane</keyword>
<dbReference type="InterPro" id="IPR000531">
    <property type="entry name" value="Beta-barrel_TonB"/>
</dbReference>
<dbReference type="GO" id="GO:0015232">
    <property type="term" value="F:heme transmembrane transporter activity"/>
    <property type="evidence" value="ECO:0007669"/>
    <property type="project" value="InterPro"/>
</dbReference>
<keyword evidence="3 10" id="KW-0813">Transport</keyword>
<evidence type="ECO:0000256" key="3">
    <source>
        <dbReference type="ARBA" id="ARBA00022448"/>
    </source>
</evidence>
<evidence type="ECO:0000313" key="18">
    <source>
        <dbReference type="Proteomes" id="UP000193450"/>
    </source>
</evidence>